<accession>A0A8J3R9V8</accession>
<dbReference type="Proteomes" id="UP000610966">
    <property type="component" value="Unassembled WGS sequence"/>
</dbReference>
<dbReference type="AlphaFoldDB" id="A0A8J3R9V8"/>
<reference evidence="1" key="1">
    <citation type="submission" date="2021-01" db="EMBL/GenBank/DDBJ databases">
        <title>Whole genome shotgun sequence of Sphaerimonospora thailandensis NBRC 107569.</title>
        <authorList>
            <person name="Komaki H."/>
            <person name="Tamura T."/>
        </authorList>
    </citation>
    <scope>NUCLEOTIDE SEQUENCE</scope>
    <source>
        <strain evidence="1">NBRC 107569</strain>
    </source>
</reference>
<comment type="caution">
    <text evidence="1">The sequence shown here is derived from an EMBL/GenBank/DDBJ whole genome shotgun (WGS) entry which is preliminary data.</text>
</comment>
<evidence type="ECO:0008006" key="3">
    <source>
        <dbReference type="Google" id="ProtNLM"/>
    </source>
</evidence>
<name>A0A8J3R9V8_9ACTN</name>
<protein>
    <recommendedName>
        <fullName evidence="3">Transposase IS66 family protein</fullName>
    </recommendedName>
</protein>
<dbReference type="EMBL" id="BOOG01000027">
    <property type="protein sequence ID" value="GIH70960.1"/>
    <property type="molecule type" value="Genomic_DNA"/>
</dbReference>
<evidence type="ECO:0000313" key="2">
    <source>
        <dbReference type="Proteomes" id="UP000610966"/>
    </source>
</evidence>
<evidence type="ECO:0000313" key="1">
    <source>
        <dbReference type="EMBL" id="GIH70960.1"/>
    </source>
</evidence>
<proteinExistence type="predicted"/>
<sequence length="87" mass="9725">MKDKAEQVWTFTRNLAVPWTNNSSEQALKGPKRHQAVSGYWHTMATLSRYCRVHSYLVTAKGHGIRAIDAIHAALAGRPWLPTPVTA</sequence>
<gene>
    <name evidence="1" type="ORF">Mth01_32130</name>
</gene>
<keyword evidence="2" id="KW-1185">Reference proteome</keyword>
<organism evidence="1 2">
    <name type="scientific">Sphaerimonospora thailandensis</name>
    <dbReference type="NCBI Taxonomy" id="795644"/>
    <lineage>
        <taxon>Bacteria</taxon>
        <taxon>Bacillati</taxon>
        <taxon>Actinomycetota</taxon>
        <taxon>Actinomycetes</taxon>
        <taxon>Streptosporangiales</taxon>
        <taxon>Streptosporangiaceae</taxon>
        <taxon>Sphaerimonospora</taxon>
    </lineage>
</organism>